<organism evidence="1 2">
    <name type="scientific">Anaeromyxobacter oryzae</name>
    <dbReference type="NCBI Taxonomy" id="2918170"/>
    <lineage>
        <taxon>Bacteria</taxon>
        <taxon>Pseudomonadati</taxon>
        <taxon>Myxococcota</taxon>
        <taxon>Myxococcia</taxon>
        <taxon>Myxococcales</taxon>
        <taxon>Cystobacterineae</taxon>
        <taxon>Anaeromyxobacteraceae</taxon>
        <taxon>Anaeromyxobacter</taxon>
    </lineage>
</organism>
<sequence length="158" mass="16470">MRRRVALPAFVVLVAGGCANGKAPEQSAGPVAAGASVPSDLTIVCGAGGGFTGEWEGRTVKPDGAVLAWRGLGAEEHPVPAGRLSPDARRALWDAINAARFFEVERHEPGNMTALVRVTAGGRTHEASWPLAEDAAAEPGSLDALYATCRDVVDRTER</sequence>
<reference evidence="2" key="1">
    <citation type="journal article" date="2022" name="Int. J. Syst. Evol. Microbiol.">
        <title>Anaeromyxobacter oryzae sp. nov., Anaeromyxobacter diazotrophicus sp. nov. and Anaeromyxobacter paludicola sp. nov., isolated from paddy soils.</title>
        <authorList>
            <person name="Itoh H."/>
            <person name="Xu Z."/>
            <person name="Mise K."/>
            <person name="Masuda Y."/>
            <person name="Ushijima N."/>
            <person name="Hayakawa C."/>
            <person name="Shiratori Y."/>
            <person name="Senoo K."/>
        </authorList>
    </citation>
    <scope>NUCLEOTIDE SEQUENCE [LARGE SCALE GENOMIC DNA]</scope>
    <source>
        <strain evidence="2">Red232</strain>
    </source>
</reference>
<evidence type="ECO:0000313" key="1">
    <source>
        <dbReference type="EMBL" id="BDG01693.1"/>
    </source>
</evidence>
<dbReference type="Proteomes" id="UP001162891">
    <property type="component" value="Chromosome"/>
</dbReference>
<dbReference type="PROSITE" id="PS51257">
    <property type="entry name" value="PROKAR_LIPOPROTEIN"/>
    <property type="match status" value="1"/>
</dbReference>
<dbReference type="EMBL" id="AP025591">
    <property type="protein sequence ID" value="BDG01693.1"/>
    <property type="molecule type" value="Genomic_DNA"/>
</dbReference>
<keyword evidence="2" id="KW-1185">Reference proteome</keyword>
<accession>A0ABM7WQF5</accession>
<evidence type="ECO:0000313" key="2">
    <source>
        <dbReference type="Proteomes" id="UP001162891"/>
    </source>
</evidence>
<gene>
    <name evidence="1" type="ORF">AMOR_06890</name>
</gene>
<protein>
    <recommendedName>
        <fullName evidence="3">Lipoprotein</fullName>
    </recommendedName>
</protein>
<proteinExistence type="predicted"/>
<evidence type="ECO:0008006" key="3">
    <source>
        <dbReference type="Google" id="ProtNLM"/>
    </source>
</evidence>
<dbReference type="RefSeq" id="WP_248358452.1">
    <property type="nucleotide sequence ID" value="NZ_AP025591.1"/>
</dbReference>
<name>A0ABM7WQF5_9BACT</name>